<feature type="transmembrane region" description="Helical" evidence="1">
    <location>
        <begin position="331"/>
        <end position="351"/>
    </location>
</feature>
<keyword evidence="1" id="KW-1133">Transmembrane helix</keyword>
<dbReference type="EMBL" id="GL876957">
    <property type="protein sequence ID" value="EGD71861.1"/>
    <property type="molecule type" value="Genomic_DNA"/>
</dbReference>
<dbReference type="AlphaFoldDB" id="F2UTU8"/>
<sequence length="480" mass="53776">MFMDKVASKLLILVLILLSSAFLFGNVHALKVSPNSITVESNAVSYFNFTFYNNQNTTQNISLNVGRASIIYSGYFNSIGAFPQEFQLLPGQTKTVLFSFESKDVFFSYPISLQMPYSANGIQNYFNISTAIIPITKTSIYLYSINSSKSFYPYNTIYFQTDIMNSLDQTGLILPFVYNLSSQGKLVYSASKNEVISNLGLNVFNFTMPINTFSPLLPPGKYNISVYTNYNKNSSTLYFPVNILPYYRPIISKKSNFNIFGGSSTITIKNSGNVPINRSDINLTVGGFNSLFLISKSSSNSSAILVNNLLEPSIHSLLPGQSITISYSVSYYPIYLVILIIILAFVIFLYFNRKVVLKKEVIEHKAVDGFIDIKVALRLKNVSRRKIYAIELEDEIPPNSLKIAKAGQKEGKITKHGNNMQISWKEEELNPNDEIIVMYEVKSKIGIVGSFELGKATVKLDLNGKSYKKKSNSLVLHIKP</sequence>
<protein>
    <submittedName>
        <fullName evidence="2">Uncharacterized protein</fullName>
    </submittedName>
</protein>
<keyword evidence="1" id="KW-0812">Transmembrane</keyword>
<evidence type="ECO:0000256" key="1">
    <source>
        <dbReference type="SAM" id="Phobius"/>
    </source>
</evidence>
<gene>
    <name evidence="2" type="ORF">CSMARM4_0028</name>
</gene>
<accession>F2UTU8</accession>
<organism evidence="2 3">
    <name type="scientific">Candidatus Parvarchaeum acidiphilum ARMAN-4_'5-way FS'</name>
    <dbReference type="NCBI Taxonomy" id="994837"/>
    <lineage>
        <taxon>Archaea</taxon>
        <taxon>Candidatus Parvarchaeota</taxon>
        <taxon>Candidatus Parvarchaeum</taxon>
    </lineage>
</organism>
<reference evidence="2 3" key="1">
    <citation type="submission" date="2011-03" db="EMBL/GenBank/DDBJ databases">
        <title>A unique three-unit tRNA splicing endonuclease found in ultrasmall Archaea possesses broad substrate specificity.</title>
        <authorList>
            <person name="Fujishima K."/>
            <person name="Sugahara J."/>
            <person name="Miller C.S."/>
            <person name="Baker B.J."/>
            <person name="Di Giulio M."/>
            <person name="Tomita M."/>
            <person name="Banfield J.F."/>
            <person name="Kanai A."/>
        </authorList>
    </citation>
    <scope>NUCLEOTIDE SEQUENCE [LARGE SCALE GENOMIC DNA]</scope>
</reference>
<proteinExistence type="predicted"/>
<dbReference type="Proteomes" id="UP000242872">
    <property type="component" value="Unassembled WGS sequence"/>
</dbReference>
<evidence type="ECO:0000313" key="3">
    <source>
        <dbReference type="Proteomes" id="UP000242872"/>
    </source>
</evidence>
<keyword evidence="1" id="KW-0472">Membrane</keyword>
<dbReference type="HOGENOM" id="CLU_568171_0_0_2"/>
<evidence type="ECO:0000313" key="2">
    <source>
        <dbReference type="EMBL" id="EGD71861.1"/>
    </source>
</evidence>
<name>F2UTU8_PARA4</name>